<feature type="chain" id="PRO_5037517318" evidence="3">
    <location>
        <begin position="22"/>
        <end position="356"/>
    </location>
</feature>
<accession>A0A915Q038</accession>
<keyword evidence="5" id="KW-1185">Reference proteome</keyword>
<dbReference type="WBParaSite" id="sdigi.contig4.g610.t1">
    <property type="protein sequence ID" value="sdigi.contig4.g610.t1"/>
    <property type="gene ID" value="sdigi.contig4.g610"/>
</dbReference>
<feature type="domain" description="Glycosyl transferase CAP10" evidence="4">
    <location>
        <begin position="218"/>
        <end position="356"/>
    </location>
</feature>
<dbReference type="GO" id="GO:0046527">
    <property type="term" value="F:glucosyltransferase activity"/>
    <property type="evidence" value="ECO:0007669"/>
    <property type="project" value="TreeGrafter"/>
</dbReference>
<organism evidence="5 6">
    <name type="scientific">Setaria digitata</name>
    <dbReference type="NCBI Taxonomy" id="48799"/>
    <lineage>
        <taxon>Eukaryota</taxon>
        <taxon>Metazoa</taxon>
        <taxon>Ecdysozoa</taxon>
        <taxon>Nematoda</taxon>
        <taxon>Chromadorea</taxon>
        <taxon>Rhabditida</taxon>
        <taxon>Spirurina</taxon>
        <taxon>Spiruromorpha</taxon>
        <taxon>Filarioidea</taxon>
        <taxon>Setariidae</taxon>
        <taxon>Setaria</taxon>
    </lineage>
</organism>
<sequence length="356" mass="40858">MCRYFVLIAGLFMLTPSMGKGEDALCFGTLTLDLPVRYLHIQLRHGELNITHSIGPLKVSVLGLCRHRFQLFDYHDGSYVLRIRLWSSCPQIVVNIHTPSGIPLCGSPVIVEKGDGSLLYSEYCDCPKRFASEWMQEAGCTSKHSQLDSDLSQWTTINFEEVLTTVKKKWANPQHRYSSALCHYQIIANNLYRQCFGEYTGFRIFVDATFTSLMRKMYLPNTEFIFNLGDWPLVKTGSDLVPMISWCGSKDTVDIVMPTYELTKSVIDSMESVTLDIHSAMGEKHYNWQQKMNKAVFRGRDSSKLRLKVAELSKLYPDLLDVGITRYFFFNQSKYTTPAETMPFPDFFKVYPLLQT</sequence>
<evidence type="ECO:0000256" key="2">
    <source>
        <dbReference type="ARBA" id="ARBA00045690"/>
    </source>
</evidence>
<dbReference type="InterPro" id="IPR051091">
    <property type="entry name" value="O-Glucosyltr/Glycosyltrsf_90"/>
</dbReference>
<dbReference type="Pfam" id="PF05686">
    <property type="entry name" value="Glyco_transf_90"/>
    <property type="match status" value="1"/>
</dbReference>
<dbReference type="InterPro" id="IPR006598">
    <property type="entry name" value="CAP10"/>
</dbReference>
<comment type="function">
    <text evidence="2">Protein O-glucosyltransferase. Catalyzes the reaction that attaches glucose through an O-glycosidic linkage to a conserved serine residue found in the consensus sequence C-X-S-X-[PA]-C in epidermal growth factor-like repeats. Regulates Notch signaling by glucosylating Notch in the ER, glucosylation is required for the correct folding and cleavage of Notch.</text>
</comment>
<protein>
    <submittedName>
        <fullName evidence="6">Glycosyl transferase CAP10 domain-containing protein</fullName>
    </submittedName>
</protein>
<dbReference type="PANTHER" id="PTHR12203:SF122">
    <property type="entry name" value="GLYCOSYL TRANSFERASE CAP10 DOMAIN-CONTAINING PROTEIN"/>
    <property type="match status" value="1"/>
</dbReference>
<reference evidence="6" key="1">
    <citation type="submission" date="2022-11" db="UniProtKB">
        <authorList>
            <consortium name="WormBaseParasite"/>
        </authorList>
    </citation>
    <scope>IDENTIFICATION</scope>
</reference>
<dbReference type="SMART" id="SM00672">
    <property type="entry name" value="CAP10"/>
    <property type="match status" value="1"/>
</dbReference>
<name>A0A915Q038_9BILA</name>
<feature type="signal peptide" evidence="3">
    <location>
        <begin position="1"/>
        <end position="21"/>
    </location>
</feature>
<proteinExistence type="predicted"/>
<evidence type="ECO:0000256" key="3">
    <source>
        <dbReference type="SAM" id="SignalP"/>
    </source>
</evidence>
<keyword evidence="3" id="KW-0732">Signal</keyword>
<comment type="subcellular location">
    <subcellularLocation>
        <location evidence="1">Endoplasmic reticulum lumen</location>
    </subcellularLocation>
</comment>
<evidence type="ECO:0000256" key="1">
    <source>
        <dbReference type="ARBA" id="ARBA00004319"/>
    </source>
</evidence>
<dbReference type="Proteomes" id="UP000887581">
    <property type="component" value="Unplaced"/>
</dbReference>
<evidence type="ECO:0000259" key="4">
    <source>
        <dbReference type="SMART" id="SM00672"/>
    </source>
</evidence>
<dbReference type="AlphaFoldDB" id="A0A915Q038"/>
<evidence type="ECO:0000313" key="5">
    <source>
        <dbReference type="Proteomes" id="UP000887581"/>
    </source>
</evidence>
<dbReference type="GO" id="GO:0005788">
    <property type="term" value="C:endoplasmic reticulum lumen"/>
    <property type="evidence" value="ECO:0007669"/>
    <property type="project" value="UniProtKB-SubCell"/>
</dbReference>
<evidence type="ECO:0000313" key="6">
    <source>
        <dbReference type="WBParaSite" id="sdigi.contig4.g610.t1"/>
    </source>
</evidence>
<dbReference type="PANTHER" id="PTHR12203">
    <property type="entry name" value="KDEL LYS-ASP-GLU-LEU CONTAINING - RELATED"/>
    <property type="match status" value="1"/>
</dbReference>